<sequence>MSQDAVKATKPIVGGQVSVGVGIRRESSTTASYNALTRGVESPSSRFRSVRRLATDPLSAGKLKQLDKGLKIATLFSQIIERRATLEMVNGASNEKETAKNAQQSKREWYKQELTGCRTITSASWGRPRMVRARTRPVLIYNSIKAEDVLFLKRSMRSV</sequence>
<dbReference type="AlphaFoldDB" id="A0A4S8R3C2"/>
<gene>
    <name evidence="1" type="ORF">BGAL_0081g00180</name>
</gene>
<keyword evidence="2" id="KW-1185">Reference proteome</keyword>
<reference evidence="1 2" key="1">
    <citation type="submission" date="2017-12" db="EMBL/GenBank/DDBJ databases">
        <title>Comparative genomics of Botrytis spp.</title>
        <authorList>
            <person name="Valero-Jimenez C.A."/>
            <person name="Tapia P."/>
            <person name="Veloso J."/>
            <person name="Silva-Moreno E."/>
            <person name="Staats M."/>
            <person name="Valdes J.H."/>
            <person name="Van Kan J.A.L."/>
        </authorList>
    </citation>
    <scope>NUCLEOTIDE SEQUENCE [LARGE SCALE GENOMIC DNA]</scope>
    <source>
        <strain evidence="1 2">MUCL435</strain>
    </source>
</reference>
<proteinExistence type="predicted"/>
<comment type="caution">
    <text evidence="1">The sequence shown here is derived from an EMBL/GenBank/DDBJ whole genome shotgun (WGS) entry which is preliminary data.</text>
</comment>
<accession>A0A4S8R3C2</accession>
<dbReference type="EMBL" id="PQXL01000081">
    <property type="protein sequence ID" value="THV52367.1"/>
    <property type="molecule type" value="Genomic_DNA"/>
</dbReference>
<name>A0A4S8R3C2_9HELO</name>
<protein>
    <submittedName>
        <fullName evidence="1">Uncharacterized protein</fullName>
    </submittedName>
</protein>
<dbReference type="OrthoDB" id="10401433at2759"/>
<organism evidence="1 2">
    <name type="scientific">Botrytis galanthina</name>
    <dbReference type="NCBI Taxonomy" id="278940"/>
    <lineage>
        <taxon>Eukaryota</taxon>
        <taxon>Fungi</taxon>
        <taxon>Dikarya</taxon>
        <taxon>Ascomycota</taxon>
        <taxon>Pezizomycotina</taxon>
        <taxon>Leotiomycetes</taxon>
        <taxon>Helotiales</taxon>
        <taxon>Sclerotiniaceae</taxon>
        <taxon>Botrytis</taxon>
    </lineage>
</organism>
<dbReference type="Proteomes" id="UP000308671">
    <property type="component" value="Unassembled WGS sequence"/>
</dbReference>
<evidence type="ECO:0000313" key="1">
    <source>
        <dbReference type="EMBL" id="THV52367.1"/>
    </source>
</evidence>
<evidence type="ECO:0000313" key="2">
    <source>
        <dbReference type="Proteomes" id="UP000308671"/>
    </source>
</evidence>